<dbReference type="AlphaFoldDB" id="A0A0A9A2S9"/>
<reference evidence="2" key="1">
    <citation type="submission" date="2014-09" db="EMBL/GenBank/DDBJ databases">
        <authorList>
            <person name="Magalhaes I.L.F."/>
            <person name="Oliveira U."/>
            <person name="Santos F.R."/>
            <person name="Vidigal T.H.D.A."/>
            <person name="Brescovit A.D."/>
            <person name="Santos A.J."/>
        </authorList>
    </citation>
    <scope>NUCLEOTIDE SEQUENCE</scope>
    <source>
        <tissue evidence="2">Shoot tissue taken approximately 20 cm above the soil surface</tissue>
    </source>
</reference>
<dbReference type="EMBL" id="GBRH01253652">
    <property type="protein sequence ID" value="JAD44243.1"/>
    <property type="molecule type" value="Transcribed_RNA"/>
</dbReference>
<reference evidence="2" key="2">
    <citation type="journal article" date="2015" name="Data Brief">
        <title>Shoot transcriptome of the giant reed, Arundo donax.</title>
        <authorList>
            <person name="Barrero R.A."/>
            <person name="Guerrero F.D."/>
            <person name="Moolhuijzen P."/>
            <person name="Goolsby J.A."/>
            <person name="Tidwell J."/>
            <person name="Bellgard S.E."/>
            <person name="Bellgard M.I."/>
        </authorList>
    </citation>
    <scope>NUCLEOTIDE SEQUENCE</scope>
    <source>
        <tissue evidence="2">Shoot tissue taken approximately 20 cm above the soil surface</tissue>
    </source>
</reference>
<accession>A0A0A9A2S9</accession>
<evidence type="ECO:0000313" key="2">
    <source>
        <dbReference type="EMBL" id="JAD44243.1"/>
    </source>
</evidence>
<sequence length="34" mass="4156">MLIACEYEPHFNNSNHGMSKLQNKEKQQRYSWNE</sequence>
<name>A0A0A9A2S9_ARUDO</name>
<organism evidence="2">
    <name type="scientific">Arundo donax</name>
    <name type="common">Giant reed</name>
    <name type="synonym">Donax arundinaceus</name>
    <dbReference type="NCBI Taxonomy" id="35708"/>
    <lineage>
        <taxon>Eukaryota</taxon>
        <taxon>Viridiplantae</taxon>
        <taxon>Streptophyta</taxon>
        <taxon>Embryophyta</taxon>
        <taxon>Tracheophyta</taxon>
        <taxon>Spermatophyta</taxon>
        <taxon>Magnoliopsida</taxon>
        <taxon>Liliopsida</taxon>
        <taxon>Poales</taxon>
        <taxon>Poaceae</taxon>
        <taxon>PACMAD clade</taxon>
        <taxon>Arundinoideae</taxon>
        <taxon>Arundineae</taxon>
        <taxon>Arundo</taxon>
    </lineage>
</organism>
<proteinExistence type="predicted"/>
<protein>
    <submittedName>
        <fullName evidence="2">Uncharacterized protein</fullName>
    </submittedName>
</protein>
<evidence type="ECO:0000256" key="1">
    <source>
        <dbReference type="SAM" id="MobiDB-lite"/>
    </source>
</evidence>
<feature type="region of interest" description="Disordered" evidence="1">
    <location>
        <begin position="13"/>
        <end position="34"/>
    </location>
</feature>